<sequence>MSTAMKETILQNALNVALISTDGPVSGAAVWSLSLLVVLSSHFNFYVYLRISSLISTNSYHTSSSLFTMHLHTSSLVVSRSADAIITERMKSRNPHHIPRVLGLHLVKKRRTCILGSLRA</sequence>
<evidence type="ECO:0000256" key="1">
    <source>
        <dbReference type="SAM" id="Phobius"/>
    </source>
</evidence>
<dbReference type="AlphaFoldDB" id="A0A0C3G7I7"/>
<dbReference type="HOGENOM" id="CLU_2050489_0_0_1"/>
<keyword evidence="1" id="KW-0812">Transmembrane</keyword>
<evidence type="ECO:0000313" key="2">
    <source>
        <dbReference type="EMBL" id="KIM86606.1"/>
    </source>
</evidence>
<dbReference type="Proteomes" id="UP000054166">
    <property type="component" value="Unassembled WGS sequence"/>
</dbReference>
<gene>
    <name evidence="2" type="ORF">PILCRDRAFT_309452</name>
</gene>
<dbReference type="InParanoid" id="A0A0C3G7I7"/>
<reference evidence="2 3" key="1">
    <citation type="submission" date="2014-04" db="EMBL/GenBank/DDBJ databases">
        <authorList>
            <consortium name="DOE Joint Genome Institute"/>
            <person name="Kuo A."/>
            <person name="Tarkka M."/>
            <person name="Buscot F."/>
            <person name="Kohler A."/>
            <person name="Nagy L.G."/>
            <person name="Floudas D."/>
            <person name="Copeland A."/>
            <person name="Barry K.W."/>
            <person name="Cichocki N."/>
            <person name="Veneault-Fourrey C."/>
            <person name="LaButti K."/>
            <person name="Lindquist E.A."/>
            <person name="Lipzen A."/>
            <person name="Lundell T."/>
            <person name="Morin E."/>
            <person name="Murat C."/>
            <person name="Sun H."/>
            <person name="Tunlid A."/>
            <person name="Henrissat B."/>
            <person name="Grigoriev I.V."/>
            <person name="Hibbett D.S."/>
            <person name="Martin F."/>
            <person name="Nordberg H.P."/>
            <person name="Cantor M.N."/>
            <person name="Hua S.X."/>
        </authorList>
    </citation>
    <scope>NUCLEOTIDE SEQUENCE [LARGE SCALE GENOMIC DNA]</scope>
    <source>
        <strain evidence="2 3">F 1598</strain>
    </source>
</reference>
<accession>A0A0C3G7I7</accession>
<keyword evidence="3" id="KW-1185">Reference proteome</keyword>
<feature type="transmembrane region" description="Helical" evidence="1">
    <location>
        <begin position="28"/>
        <end position="49"/>
    </location>
</feature>
<keyword evidence="1" id="KW-0472">Membrane</keyword>
<name>A0A0C3G7I7_PILCF</name>
<dbReference type="EMBL" id="KN832981">
    <property type="protein sequence ID" value="KIM86606.1"/>
    <property type="molecule type" value="Genomic_DNA"/>
</dbReference>
<protein>
    <submittedName>
        <fullName evidence="2">Uncharacterized protein</fullName>
    </submittedName>
</protein>
<reference evidence="3" key="2">
    <citation type="submission" date="2015-01" db="EMBL/GenBank/DDBJ databases">
        <title>Evolutionary Origins and Diversification of the Mycorrhizal Mutualists.</title>
        <authorList>
            <consortium name="DOE Joint Genome Institute"/>
            <consortium name="Mycorrhizal Genomics Consortium"/>
            <person name="Kohler A."/>
            <person name="Kuo A."/>
            <person name="Nagy L.G."/>
            <person name="Floudas D."/>
            <person name="Copeland A."/>
            <person name="Barry K.W."/>
            <person name="Cichocki N."/>
            <person name="Veneault-Fourrey C."/>
            <person name="LaButti K."/>
            <person name="Lindquist E.A."/>
            <person name="Lipzen A."/>
            <person name="Lundell T."/>
            <person name="Morin E."/>
            <person name="Murat C."/>
            <person name="Riley R."/>
            <person name="Ohm R."/>
            <person name="Sun H."/>
            <person name="Tunlid A."/>
            <person name="Henrissat B."/>
            <person name="Grigoriev I.V."/>
            <person name="Hibbett D.S."/>
            <person name="Martin F."/>
        </authorList>
    </citation>
    <scope>NUCLEOTIDE SEQUENCE [LARGE SCALE GENOMIC DNA]</scope>
    <source>
        <strain evidence="3">F 1598</strain>
    </source>
</reference>
<proteinExistence type="predicted"/>
<organism evidence="2 3">
    <name type="scientific">Piloderma croceum (strain F 1598)</name>
    <dbReference type="NCBI Taxonomy" id="765440"/>
    <lineage>
        <taxon>Eukaryota</taxon>
        <taxon>Fungi</taxon>
        <taxon>Dikarya</taxon>
        <taxon>Basidiomycota</taxon>
        <taxon>Agaricomycotina</taxon>
        <taxon>Agaricomycetes</taxon>
        <taxon>Agaricomycetidae</taxon>
        <taxon>Atheliales</taxon>
        <taxon>Atheliaceae</taxon>
        <taxon>Piloderma</taxon>
    </lineage>
</organism>
<evidence type="ECO:0000313" key="3">
    <source>
        <dbReference type="Proteomes" id="UP000054166"/>
    </source>
</evidence>
<keyword evidence="1" id="KW-1133">Transmembrane helix</keyword>